<reference evidence="2" key="1">
    <citation type="submission" date="2021-06" db="EMBL/GenBank/DDBJ databases">
        <authorList>
            <person name="Kallberg Y."/>
            <person name="Tangrot J."/>
            <person name="Rosling A."/>
        </authorList>
    </citation>
    <scope>NUCLEOTIDE SEQUENCE</scope>
    <source>
        <strain evidence="2">IN212</strain>
    </source>
</reference>
<gene>
    <name evidence="2" type="ORF">RFULGI_LOCUS76</name>
</gene>
<accession>A0A9N8VCD8</accession>
<comment type="caution">
    <text evidence="2">The sequence shown here is derived from an EMBL/GenBank/DDBJ whole genome shotgun (WGS) entry which is preliminary data.</text>
</comment>
<dbReference type="AlphaFoldDB" id="A0A9N8VCD8"/>
<dbReference type="Proteomes" id="UP000789396">
    <property type="component" value="Unassembled WGS sequence"/>
</dbReference>
<evidence type="ECO:0000256" key="1">
    <source>
        <dbReference type="SAM" id="MobiDB-lite"/>
    </source>
</evidence>
<feature type="region of interest" description="Disordered" evidence="1">
    <location>
        <begin position="14"/>
        <end position="42"/>
    </location>
</feature>
<name>A0A9N8VCD8_9GLOM</name>
<evidence type="ECO:0000313" key="2">
    <source>
        <dbReference type="EMBL" id="CAG8448212.1"/>
    </source>
</evidence>
<sequence>MEIEKVKKIRVEYTDGKKYPDDYDPNPEEDEELHNYKECGSD</sequence>
<keyword evidence="3" id="KW-1185">Reference proteome</keyword>
<organism evidence="2 3">
    <name type="scientific">Racocetra fulgida</name>
    <dbReference type="NCBI Taxonomy" id="60492"/>
    <lineage>
        <taxon>Eukaryota</taxon>
        <taxon>Fungi</taxon>
        <taxon>Fungi incertae sedis</taxon>
        <taxon>Mucoromycota</taxon>
        <taxon>Glomeromycotina</taxon>
        <taxon>Glomeromycetes</taxon>
        <taxon>Diversisporales</taxon>
        <taxon>Gigasporaceae</taxon>
        <taxon>Racocetra</taxon>
    </lineage>
</organism>
<protein>
    <submittedName>
        <fullName evidence="2">814_t:CDS:1</fullName>
    </submittedName>
</protein>
<dbReference type="EMBL" id="CAJVPZ010000003">
    <property type="protein sequence ID" value="CAG8448212.1"/>
    <property type="molecule type" value="Genomic_DNA"/>
</dbReference>
<evidence type="ECO:0000313" key="3">
    <source>
        <dbReference type="Proteomes" id="UP000789396"/>
    </source>
</evidence>
<feature type="compositionally biased region" description="Acidic residues" evidence="1">
    <location>
        <begin position="22"/>
        <end position="32"/>
    </location>
</feature>
<proteinExistence type="predicted"/>
<feature type="compositionally biased region" description="Basic and acidic residues" evidence="1">
    <location>
        <begin position="33"/>
        <end position="42"/>
    </location>
</feature>